<dbReference type="Gene3D" id="3.30.1490.300">
    <property type="match status" value="1"/>
</dbReference>
<evidence type="ECO:0000313" key="2">
    <source>
        <dbReference type="EMBL" id="GAA4853769.1"/>
    </source>
</evidence>
<sequence length="393" mass="42914">MSAVETVTADSSLPRRLGRAGRRLRPRAASFWAWWTQALASWLPLRVRKLFGLAHERLLLQPAGDSLRLVLEREAEARELGQVPWSGDDMLDPDPLQRLLAPRVADLPRWLVLPAGSGLRRSMVLPAAAEPRLRDMLGFEIERQTPFTAADVQYDARVTGRRDDGQLDVELVVVPSAALDTALGGLGPVSRTLTGADLQSSDGRTLGVNLLPGARRHQRTDPWLGWNLALASVAVIALAASLWQMLSNRSQAADAFEAEVSALATRARTVSVEKQRLLGLVEGMRFLQATRAGRPTTVEVLDEFSRRLPDSTHLEKLSIEDDRILLIGLSRDASSLVRVLEGSDLWRSPALTGALQPDPRTGSDRFTLTAELVVTPPPATAANRGDADAENRP</sequence>
<name>A0ABP9DRR0_9GAMM</name>
<proteinExistence type="predicted"/>
<protein>
    <submittedName>
        <fullName evidence="2">PilN domain-containing protein</fullName>
    </submittedName>
</protein>
<feature type="transmembrane region" description="Helical" evidence="1">
    <location>
        <begin position="223"/>
        <end position="243"/>
    </location>
</feature>
<dbReference type="RefSeq" id="WP_345293548.1">
    <property type="nucleotide sequence ID" value="NZ_BAABJY010000001.1"/>
</dbReference>
<comment type="caution">
    <text evidence="2">The sequence shown here is derived from an EMBL/GenBank/DDBJ whole genome shotgun (WGS) entry which is preliminary data.</text>
</comment>
<dbReference type="PANTHER" id="PTHR40278">
    <property type="entry name" value="DNA UTILIZATION PROTEIN HOFN"/>
    <property type="match status" value="1"/>
</dbReference>
<organism evidence="2 3">
    <name type="scientific">Luteimonas vadosa</name>
    <dbReference type="NCBI Taxonomy" id="1165507"/>
    <lineage>
        <taxon>Bacteria</taxon>
        <taxon>Pseudomonadati</taxon>
        <taxon>Pseudomonadota</taxon>
        <taxon>Gammaproteobacteria</taxon>
        <taxon>Lysobacterales</taxon>
        <taxon>Lysobacteraceae</taxon>
        <taxon>Luteimonas</taxon>
    </lineage>
</organism>
<accession>A0ABP9DRR0</accession>
<dbReference type="Proteomes" id="UP001501323">
    <property type="component" value="Unassembled WGS sequence"/>
</dbReference>
<evidence type="ECO:0000313" key="3">
    <source>
        <dbReference type="Proteomes" id="UP001501323"/>
    </source>
</evidence>
<dbReference type="InterPro" id="IPR052534">
    <property type="entry name" value="Extracell_DNA_Util/SecSys_Comp"/>
</dbReference>
<dbReference type="InterPro" id="IPR007813">
    <property type="entry name" value="PilN"/>
</dbReference>
<keyword evidence="3" id="KW-1185">Reference proteome</keyword>
<dbReference type="InterPro" id="IPR043129">
    <property type="entry name" value="ATPase_NBD"/>
</dbReference>
<keyword evidence="1" id="KW-1133">Transmembrane helix</keyword>
<keyword evidence="1" id="KW-0812">Transmembrane</keyword>
<keyword evidence="1" id="KW-0472">Membrane</keyword>
<evidence type="ECO:0000256" key="1">
    <source>
        <dbReference type="SAM" id="Phobius"/>
    </source>
</evidence>
<gene>
    <name evidence="2" type="ORF">GCM10023332_01020</name>
</gene>
<dbReference type="SUPFAM" id="SSF53067">
    <property type="entry name" value="Actin-like ATPase domain"/>
    <property type="match status" value="1"/>
</dbReference>
<dbReference type="Pfam" id="PF05137">
    <property type="entry name" value="PilN"/>
    <property type="match status" value="1"/>
</dbReference>
<reference evidence="3" key="1">
    <citation type="journal article" date="2019" name="Int. J. Syst. Evol. Microbiol.">
        <title>The Global Catalogue of Microorganisms (GCM) 10K type strain sequencing project: providing services to taxonomists for standard genome sequencing and annotation.</title>
        <authorList>
            <consortium name="The Broad Institute Genomics Platform"/>
            <consortium name="The Broad Institute Genome Sequencing Center for Infectious Disease"/>
            <person name="Wu L."/>
            <person name="Ma J."/>
        </authorList>
    </citation>
    <scope>NUCLEOTIDE SEQUENCE [LARGE SCALE GENOMIC DNA]</scope>
    <source>
        <strain evidence="3">JCM 18392</strain>
    </source>
</reference>
<dbReference type="PANTHER" id="PTHR40278:SF1">
    <property type="entry name" value="DNA UTILIZATION PROTEIN HOFN"/>
    <property type="match status" value="1"/>
</dbReference>
<dbReference type="EMBL" id="BAABJY010000001">
    <property type="protein sequence ID" value="GAA4853769.1"/>
    <property type="molecule type" value="Genomic_DNA"/>
</dbReference>